<protein>
    <submittedName>
        <fullName evidence="1">Uncharacterized protein</fullName>
    </submittedName>
</protein>
<proteinExistence type="predicted"/>
<reference evidence="1" key="1">
    <citation type="submission" date="2023-03" db="EMBL/GenBank/DDBJ databases">
        <title>Massive genome expansion in bonnet fungi (Mycena s.s.) driven by repeated elements and novel gene families across ecological guilds.</title>
        <authorList>
            <consortium name="Lawrence Berkeley National Laboratory"/>
            <person name="Harder C.B."/>
            <person name="Miyauchi S."/>
            <person name="Viragh M."/>
            <person name="Kuo A."/>
            <person name="Thoen E."/>
            <person name="Andreopoulos B."/>
            <person name="Lu D."/>
            <person name="Skrede I."/>
            <person name="Drula E."/>
            <person name="Henrissat B."/>
            <person name="Morin E."/>
            <person name="Kohler A."/>
            <person name="Barry K."/>
            <person name="LaButti K."/>
            <person name="Morin E."/>
            <person name="Salamov A."/>
            <person name="Lipzen A."/>
            <person name="Mereny Z."/>
            <person name="Hegedus B."/>
            <person name="Baldrian P."/>
            <person name="Stursova M."/>
            <person name="Weitz H."/>
            <person name="Taylor A."/>
            <person name="Grigoriev I.V."/>
            <person name="Nagy L.G."/>
            <person name="Martin F."/>
            <person name="Kauserud H."/>
        </authorList>
    </citation>
    <scope>NUCLEOTIDE SEQUENCE</scope>
    <source>
        <strain evidence="1">CBHHK067</strain>
    </source>
</reference>
<comment type="caution">
    <text evidence="1">The sequence shown here is derived from an EMBL/GenBank/DDBJ whole genome shotgun (WGS) entry which is preliminary data.</text>
</comment>
<keyword evidence="2" id="KW-1185">Reference proteome</keyword>
<evidence type="ECO:0000313" key="2">
    <source>
        <dbReference type="Proteomes" id="UP001221757"/>
    </source>
</evidence>
<dbReference type="Proteomes" id="UP001221757">
    <property type="component" value="Unassembled WGS sequence"/>
</dbReference>
<accession>A0AAD7CSH6</accession>
<dbReference type="AlphaFoldDB" id="A0AAD7CSH6"/>
<sequence length="302" mass="33510">MTQTIGGEILHGRENNHLRMHITEGVWDWGGGGSPAIGASSAFEISVHGFPSVKRFELVACDKTLHGSRTGPLNLVHCESSALSLLTVSDRPWDTQCLRCRIWESRIVPATRGGITGKTRMHGITKAEHISGSFRLFLDSMPTVSLPNLTSLWVGRILALCDPTKLAQLGFEWKWSDYGRDEPLSTKLLAHLARFPNVHILYPRPGANIIDSRTRSDVASIFKCNGRICRIEIRNSVVWEWHPSDSTILVSNGSAAPDPAVLKNFHAGFMPNREDPDKAVPARPVRGEEIEQLRDLSQRIVV</sequence>
<evidence type="ECO:0000313" key="1">
    <source>
        <dbReference type="EMBL" id="KAJ7661250.1"/>
    </source>
</evidence>
<gene>
    <name evidence="1" type="ORF">B0H17DRAFT_1144687</name>
</gene>
<dbReference type="EMBL" id="JARKIE010000250">
    <property type="protein sequence ID" value="KAJ7661250.1"/>
    <property type="molecule type" value="Genomic_DNA"/>
</dbReference>
<name>A0AAD7CSH6_MYCRO</name>
<organism evidence="1 2">
    <name type="scientific">Mycena rosella</name>
    <name type="common">Pink bonnet</name>
    <name type="synonym">Agaricus rosellus</name>
    <dbReference type="NCBI Taxonomy" id="1033263"/>
    <lineage>
        <taxon>Eukaryota</taxon>
        <taxon>Fungi</taxon>
        <taxon>Dikarya</taxon>
        <taxon>Basidiomycota</taxon>
        <taxon>Agaricomycotina</taxon>
        <taxon>Agaricomycetes</taxon>
        <taxon>Agaricomycetidae</taxon>
        <taxon>Agaricales</taxon>
        <taxon>Marasmiineae</taxon>
        <taxon>Mycenaceae</taxon>
        <taxon>Mycena</taxon>
    </lineage>
</organism>